<dbReference type="GO" id="GO:0005524">
    <property type="term" value="F:ATP binding"/>
    <property type="evidence" value="ECO:0007669"/>
    <property type="project" value="UniProtKB-UniRule"/>
</dbReference>
<sequence length="743" mass="82265">MSTTAPLLPPKSLSVTKVREAFECPRLMYLGHHEGGMTMFRASNSKGGGVGLAFHKLCDDCVDRICTDEAIAQLLTPPANQLNPETLAQQIQQQLYRTVFFPLVQTTVQESPQRVPALNQLWEGITGLIRRWAELLVSNRNACEPEDVIRKTFLAQELSVKHEFELPNGDRQLVKGRFDSLVYDFAAQRLCVVEYKTYQATDPAAQLAQVALYSYMLKQKLKVNINSAVYSVLPDWKGVEYSWDQLEKSVHQLIPPKLQQMRSWLAWQPSAPNPPPKTPHLELCDICPQKNKCQTYFETDAISPISPIEKSLPPDPIPFKNIPPLIAGSVAESFAVDASVPVQVESLWVESLRVEAIQVESSQGSRSVKPVSKIKIQPPTTSVPAADSTDPKIGSATDQMAMQLVELLQSFNVGVDYLGSALGPAFARVKLKPHLGMRVSAILKFEDDIRVHLGLANPPLMAPQAGYISVDLPRPDRQTAFFQSYYQQPEMTAPMTGPKAAIGVNLDGELIEADLSDPNTCHFLVGGTTGSGKSEFLRSLLLSLLVRHDPAHFQVALVDPKRVTFPEFENMRWLYEPIVKTREDAIALMERLVVEMDNRYQRFERSRCSDLATYNQKATQPLPRLLCIFDEYADFMADKETAKALEQSIQRLGAMARAAGIHLVIATQRPEAKVVTPLIRSNLPGRVALRTASDADSIIILGGKYGAAANLLGKGDLFYSGGGSLQRLQSLFATAEMVSNLID</sequence>
<comment type="caution">
    <text evidence="13">The sequence shown here is derived from an EMBL/GenBank/DDBJ whole genome shotgun (WGS) entry which is preliminary data.</text>
</comment>
<evidence type="ECO:0000256" key="8">
    <source>
        <dbReference type="ARBA" id="ARBA00023125"/>
    </source>
</evidence>
<evidence type="ECO:0000256" key="4">
    <source>
        <dbReference type="ARBA" id="ARBA00022763"/>
    </source>
</evidence>
<keyword evidence="7 10" id="KW-0067">ATP-binding</keyword>
<protein>
    <submittedName>
        <fullName evidence="13">Cell division protein FtsK</fullName>
    </submittedName>
</protein>
<keyword evidence="4" id="KW-0227">DNA damage</keyword>
<accession>A0A2W4XE41</accession>
<dbReference type="InterPro" id="IPR011604">
    <property type="entry name" value="PDDEXK-like_dom_sf"/>
</dbReference>
<keyword evidence="13" id="KW-0131">Cell cycle</keyword>
<comment type="similarity">
    <text evidence="1">Belongs to the FtsK/SpoIIIE/SftA family.</text>
</comment>
<dbReference type="InterPro" id="IPR041027">
    <property type="entry name" value="FtsK_alpha"/>
</dbReference>
<keyword evidence="2" id="KW-0540">Nuclease</keyword>
<evidence type="ECO:0000313" key="14">
    <source>
        <dbReference type="Proteomes" id="UP000249794"/>
    </source>
</evidence>
<evidence type="ECO:0000256" key="11">
    <source>
        <dbReference type="SAM" id="MobiDB-lite"/>
    </source>
</evidence>
<dbReference type="GO" id="GO:0006281">
    <property type="term" value="P:DNA repair"/>
    <property type="evidence" value="ECO:0007669"/>
    <property type="project" value="UniProtKB-KW"/>
</dbReference>
<evidence type="ECO:0000259" key="12">
    <source>
        <dbReference type="PROSITE" id="PS50901"/>
    </source>
</evidence>
<feature type="region of interest" description="Disordered" evidence="11">
    <location>
        <begin position="370"/>
        <end position="391"/>
    </location>
</feature>
<dbReference type="PANTHER" id="PTHR22683">
    <property type="entry name" value="SPORULATION PROTEIN RELATED"/>
    <property type="match status" value="1"/>
</dbReference>
<feature type="binding site" evidence="10">
    <location>
        <begin position="527"/>
        <end position="534"/>
    </location>
    <ligand>
        <name>ATP</name>
        <dbReference type="ChEBI" id="CHEBI:30616"/>
    </ligand>
</feature>
<reference evidence="13 14" key="2">
    <citation type="submission" date="2018-06" db="EMBL/GenBank/DDBJ databases">
        <title>Metagenomic assembly of (sub)arctic Cyanobacteria and their associated microbiome from non-axenic cultures.</title>
        <authorList>
            <person name="Baurain D."/>
        </authorList>
    </citation>
    <scope>NUCLEOTIDE SEQUENCE [LARGE SCALE GENOMIC DNA]</scope>
    <source>
        <strain evidence="13">ULC027bin1</strain>
    </source>
</reference>
<dbReference type="Gene3D" id="3.40.50.300">
    <property type="entry name" value="P-loop containing nucleotide triphosphate hydrolases"/>
    <property type="match status" value="1"/>
</dbReference>
<dbReference type="Pfam" id="PF17854">
    <property type="entry name" value="FtsK_alpha"/>
    <property type="match status" value="1"/>
</dbReference>
<evidence type="ECO:0000313" key="13">
    <source>
        <dbReference type="EMBL" id="PZO55426.1"/>
    </source>
</evidence>
<keyword evidence="6" id="KW-0378">Hydrolase</keyword>
<organism evidence="13 14">
    <name type="scientific">Phormidesmis priestleyi</name>
    <dbReference type="NCBI Taxonomy" id="268141"/>
    <lineage>
        <taxon>Bacteria</taxon>
        <taxon>Bacillati</taxon>
        <taxon>Cyanobacteriota</taxon>
        <taxon>Cyanophyceae</taxon>
        <taxon>Leptolyngbyales</taxon>
        <taxon>Leptolyngbyaceae</taxon>
        <taxon>Phormidesmis</taxon>
    </lineage>
</organism>
<gene>
    <name evidence="13" type="ORF">DCF15_10575</name>
</gene>
<keyword evidence="8" id="KW-0238">DNA-binding</keyword>
<dbReference type="InterPro" id="IPR038726">
    <property type="entry name" value="PDDEXK_AddAB-type"/>
</dbReference>
<name>A0A2W4XE41_9CYAN</name>
<dbReference type="InterPro" id="IPR002543">
    <property type="entry name" value="FtsK_dom"/>
</dbReference>
<dbReference type="PANTHER" id="PTHR22683:SF1">
    <property type="entry name" value="TYPE VII SECRETION SYSTEM PROTEIN ESSC"/>
    <property type="match status" value="1"/>
</dbReference>
<evidence type="ECO:0000256" key="3">
    <source>
        <dbReference type="ARBA" id="ARBA00022741"/>
    </source>
</evidence>
<dbReference type="InterPro" id="IPR027417">
    <property type="entry name" value="P-loop_NTPase"/>
</dbReference>
<keyword evidence="6" id="KW-0269">Exonuclease</keyword>
<dbReference type="SUPFAM" id="SSF52540">
    <property type="entry name" value="P-loop containing nucleoside triphosphate hydrolases"/>
    <property type="match status" value="1"/>
</dbReference>
<evidence type="ECO:0000256" key="2">
    <source>
        <dbReference type="ARBA" id="ARBA00022722"/>
    </source>
</evidence>
<dbReference type="Pfam" id="PF01580">
    <property type="entry name" value="FtsK_SpoIIIE"/>
    <property type="match status" value="1"/>
</dbReference>
<dbReference type="GO" id="GO:0051301">
    <property type="term" value="P:cell division"/>
    <property type="evidence" value="ECO:0007669"/>
    <property type="project" value="UniProtKB-KW"/>
</dbReference>
<dbReference type="Gene3D" id="3.90.320.10">
    <property type="match status" value="1"/>
</dbReference>
<evidence type="ECO:0000256" key="5">
    <source>
        <dbReference type="ARBA" id="ARBA00022806"/>
    </source>
</evidence>
<feature type="domain" description="FtsK" evidence="12">
    <location>
        <begin position="508"/>
        <end position="698"/>
    </location>
</feature>
<dbReference type="EMBL" id="QBMP01000096">
    <property type="protein sequence ID" value="PZO55426.1"/>
    <property type="molecule type" value="Genomic_DNA"/>
</dbReference>
<dbReference type="Gene3D" id="3.30.980.40">
    <property type="match status" value="1"/>
</dbReference>
<dbReference type="Pfam" id="PF12705">
    <property type="entry name" value="PDDEXK_1"/>
    <property type="match status" value="1"/>
</dbReference>
<dbReference type="GO" id="GO:0004527">
    <property type="term" value="F:exonuclease activity"/>
    <property type="evidence" value="ECO:0007669"/>
    <property type="project" value="UniProtKB-KW"/>
</dbReference>
<dbReference type="GO" id="GO:0003677">
    <property type="term" value="F:DNA binding"/>
    <property type="evidence" value="ECO:0007669"/>
    <property type="project" value="UniProtKB-KW"/>
</dbReference>
<evidence type="ECO:0000256" key="9">
    <source>
        <dbReference type="ARBA" id="ARBA00023204"/>
    </source>
</evidence>
<reference evidence="14" key="1">
    <citation type="submission" date="2018-04" db="EMBL/GenBank/DDBJ databases">
        <authorList>
            <person name="Cornet L."/>
        </authorList>
    </citation>
    <scope>NUCLEOTIDE SEQUENCE [LARGE SCALE GENOMIC DNA]</scope>
</reference>
<dbReference type="GO" id="GO:0004386">
    <property type="term" value="F:helicase activity"/>
    <property type="evidence" value="ECO:0007669"/>
    <property type="project" value="UniProtKB-KW"/>
</dbReference>
<proteinExistence type="inferred from homology"/>
<evidence type="ECO:0000256" key="1">
    <source>
        <dbReference type="ARBA" id="ARBA00006474"/>
    </source>
</evidence>
<keyword evidence="13" id="KW-0132">Cell division</keyword>
<evidence type="ECO:0000256" key="10">
    <source>
        <dbReference type="PROSITE-ProRule" id="PRU00289"/>
    </source>
</evidence>
<evidence type="ECO:0000256" key="7">
    <source>
        <dbReference type="ARBA" id="ARBA00022840"/>
    </source>
</evidence>
<dbReference type="InterPro" id="IPR050206">
    <property type="entry name" value="FtsK/SpoIIIE/SftA"/>
</dbReference>
<dbReference type="AlphaFoldDB" id="A0A2W4XE41"/>
<keyword evidence="3 10" id="KW-0547">Nucleotide-binding</keyword>
<evidence type="ECO:0000256" key="6">
    <source>
        <dbReference type="ARBA" id="ARBA00022839"/>
    </source>
</evidence>
<dbReference type="PROSITE" id="PS50901">
    <property type="entry name" value="FTSK"/>
    <property type="match status" value="1"/>
</dbReference>
<keyword evidence="5" id="KW-0347">Helicase</keyword>
<keyword evidence="9" id="KW-0234">DNA repair</keyword>
<dbReference type="Proteomes" id="UP000249794">
    <property type="component" value="Unassembled WGS sequence"/>
</dbReference>